<sequence length="214" mass="22819">MPASRSIALLTFAAAIFSVESFTSSIHSVNRFQSTTSLEARRKSLRKTVAAGNNARGVNSMGGEMEPTKKTNWVPVSGLTSMADLPQEENVVKLVDTMADQLINGATNPTGAVSVVNYEGKTYCFASSCTCCQIPLAKAKVLPPNEETGGVAPRLSCDFCKATYNIRTGERIENADKPGLLGGVVTGLFSKSEKKPLPVYDLGEKNKSVLINLP</sequence>
<dbReference type="Gene3D" id="2.102.10.10">
    <property type="entry name" value="Rieske [2Fe-2S] iron-sulphur domain"/>
    <property type="match status" value="1"/>
</dbReference>
<proteinExistence type="predicted"/>
<reference evidence="2 3" key="1">
    <citation type="journal article" date="2021" name="Sci. Rep.">
        <title>The genome of the diatom Chaetoceros tenuissimus carries an ancient integrated fragment of an extant virus.</title>
        <authorList>
            <person name="Hongo Y."/>
            <person name="Kimura K."/>
            <person name="Takaki Y."/>
            <person name="Yoshida Y."/>
            <person name="Baba S."/>
            <person name="Kobayashi G."/>
            <person name="Nagasaki K."/>
            <person name="Hano T."/>
            <person name="Tomaru Y."/>
        </authorList>
    </citation>
    <scope>NUCLEOTIDE SEQUENCE [LARGE SCALE GENOMIC DNA]</scope>
    <source>
        <strain evidence="2 3">NIES-3715</strain>
    </source>
</reference>
<dbReference type="InterPro" id="IPR036922">
    <property type="entry name" value="Rieske_2Fe-2S_sf"/>
</dbReference>
<accession>A0AAD3CMA7</accession>
<name>A0AAD3CMA7_9STRA</name>
<gene>
    <name evidence="2" type="ORF">CTEN210_04744</name>
</gene>
<keyword evidence="1" id="KW-0732">Signal</keyword>
<dbReference type="SUPFAM" id="SSF50022">
    <property type="entry name" value="ISP domain"/>
    <property type="match status" value="1"/>
</dbReference>
<feature type="signal peptide" evidence="1">
    <location>
        <begin position="1"/>
        <end position="21"/>
    </location>
</feature>
<evidence type="ECO:0008006" key="4">
    <source>
        <dbReference type="Google" id="ProtNLM"/>
    </source>
</evidence>
<dbReference type="Proteomes" id="UP001054902">
    <property type="component" value="Unassembled WGS sequence"/>
</dbReference>
<dbReference type="AlphaFoldDB" id="A0AAD3CMA7"/>
<feature type="chain" id="PRO_5041973198" description="Rieske domain-containing protein" evidence="1">
    <location>
        <begin position="22"/>
        <end position="214"/>
    </location>
</feature>
<keyword evidence="3" id="KW-1185">Reference proteome</keyword>
<evidence type="ECO:0000313" key="3">
    <source>
        <dbReference type="Proteomes" id="UP001054902"/>
    </source>
</evidence>
<evidence type="ECO:0000256" key="1">
    <source>
        <dbReference type="SAM" id="SignalP"/>
    </source>
</evidence>
<organism evidence="2 3">
    <name type="scientific">Chaetoceros tenuissimus</name>
    <dbReference type="NCBI Taxonomy" id="426638"/>
    <lineage>
        <taxon>Eukaryota</taxon>
        <taxon>Sar</taxon>
        <taxon>Stramenopiles</taxon>
        <taxon>Ochrophyta</taxon>
        <taxon>Bacillariophyta</taxon>
        <taxon>Coscinodiscophyceae</taxon>
        <taxon>Chaetocerotophycidae</taxon>
        <taxon>Chaetocerotales</taxon>
        <taxon>Chaetocerotaceae</taxon>
        <taxon>Chaetoceros</taxon>
    </lineage>
</organism>
<evidence type="ECO:0000313" key="2">
    <source>
        <dbReference type="EMBL" id="GFH48268.1"/>
    </source>
</evidence>
<dbReference type="GO" id="GO:0051537">
    <property type="term" value="F:2 iron, 2 sulfur cluster binding"/>
    <property type="evidence" value="ECO:0007669"/>
    <property type="project" value="InterPro"/>
</dbReference>
<comment type="caution">
    <text evidence="2">The sequence shown here is derived from an EMBL/GenBank/DDBJ whole genome shotgun (WGS) entry which is preliminary data.</text>
</comment>
<dbReference type="EMBL" id="BLLK01000027">
    <property type="protein sequence ID" value="GFH48268.1"/>
    <property type="molecule type" value="Genomic_DNA"/>
</dbReference>
<protein>
    <recommendedName>
        <fullName evidence="4">Rieske domain-containing protein</fullName>
    </recommendedName>
</protein>